<dbReference type="GeneID" id="20249528"/>
<evidence type="ECO:0000313" key="4">
    <source>
        <dbReference type="Proteomes" id="UP000030746"/>
    </source>
</evidence>
<feature type="chain" id="PRO_5004715674" description="Chitin-binding type-2 domain-containing protein" evidence="1">
    <location>
        <begin position="23"/>
        <end position="311"/>
    </location>
</feature>
<dbReference type="InterPro" id="IPR036508">
    <property type="entry name" value="Chitin-bd_dom_sf"/>
</dbReference>
<protein>
    <recommendedName>
        <fullName evidence="2">Chitin-binding type-2 domain-containing protein</fullName>
    </recommendedName>
</protein>
<dbReference type="Proteomes" id="UP000030746">
    <property type="component" value="Unassembled WGS sequence"/>
</dbReference>
<dbReference type="SUPFAM" id="SSF57625">
    <property type="entry name" value="Invertebrate chitin-binding proteins"/>
    <property type="match status" value="3"/>
</dbReference>
<gene>
    <name evidence="3" type="ORF">LOTGIDRAFT_234405</name>
</gene>
<dbReference type="HOGENOM" id="CLU_895130_0_0_1"/>
<dbReference type="GO" id="GO:0005576">
    <property type="term" value="C:extracellular region"/>
    <property type="evidence" value="ECO:0007669"/>
    <property type="project" value="InterPro"/>
</dbReference>
<dbReference type="RefSeq" id="XP_009060490.1">
    <property type="nucleotide sequence ID" value="XM_009062242.1"/>
</dbReference>
<name>V4A1M0_LOTGI</name>
<feature type="domain" description="Chitin-binding type-2" evidence="2">
    <location>
        <begin position="247"/>
        <end position="302"/>
    </location>
</feature>
<dbReference type="EMBL" id="KB202620">
    <property type="protein sequence ID" value="ESO88820.1"/>
    <property type="molecule type" value="Genomic_DNA"/>
</dbReference>
<dbReference type="InterPro" id="IPR002557">
    <property type="entry name" value="Chitin-bd_dom"/>
</dbReference>
<proteinExistence type="predicted"/>
<reference evidence="3 4" key="1">
    <citation type="journal article" date="2013" name="Nature">
        <title>Insights into bilaterian evolution from three spiralian genomes.</title>
        <authorList>
            <person name="Simakov O."/>
            <person name="Marletaz F."/>
            <person name="Cho S.J."/>
            <person name="Edsinger-Gonzales E."/>
            <person name="Havlak P."/>
            <person name="Hellsten U."/>
            <person name="Kuo D.H."/>
            <person name="Larsson T."/>
            <person name="Lv J."/>
            <person name="Arendt D."/>
            <person name="Savage R."/>
            <person name="Osoegawa K."/>
            <person name="de Jong P."/>
            <person name="Grimwood J."/>
            <person name="Chapman J.A."/>
            <person name="Shapiro H."/>
            <person name="Aerts A."/>
            <person name="Otillar R.P."/>
            <person name="Terry A.Y."/>
            <person name="Boore J.L."/>
            <person name="Grigoriev I.V."/>
            <person name="Lindberg D.R."/>
            <person name="Seaver E.C."/>
            <person name="Weisblat D.A."/>
            <person name="Putnam N.H."/>
            <person name="Rokhsar D.S."/>
        </authorList>
    </citation>
    <scope>NUCLEOTIDE SEQUENCE [LARGE SCALE GENOMIC DNA]</scope>
</reference>
<dbReference type="OMA" id="TINARLM"/>
<dbReference type="Pfam" id="PF01607">
    <property type="entry name" value="CBM_14"/>
    <property type="match status" value="2"/>
</dbReference>
<dbReference type="AlphaFoldDB" id="V4A1M0"/>
<accession>V4A1M0</accession>
<evidence type="ECO:0000259" key="2">
    <source>
        <dbReference type="PROSITE" id="PS50940"/>
    </source>
</evidence>
<feature type="domain" description="Chitin-binding type-2" evidence="2">
    <location>
        <begin position="24"/>
        <end position="82"/>
    </location>
</feature>
<dbReference type="GO" id="GO:0008061">
    <property type="term" value="F:chitin binding"/>
    <property type="evidence" value="ECO:0007669"/>
    <property type="project" value="InterPro"/>
</dbReference>
<dbReference type="PROSITE" id="PS50940">
    <property type="entry name" value="CHIT_BIND_II"/>
    <property type="match status" value="3"/>
</dbReference>
<organism evidence="3 4">
    <name type="scientific">Lottia gigantea</name>
    <name type="common">Giant owl limpet</name>
    <dbReference type="NCBI Taxonomy" id="225164"/>
    <lineage>
        <taxon>Eukaryota</taxon>
        <taxon>Metazoa</taxon>
        <taxon>Spiralia</taxon>
        <taxon>Lophotrochozoa</taxon>
        <taxon>Mollusca</taxon>
        <taxon>Gastropoda</taxon>
        <taxon>Patellogastropoda</taxon>
        <taxon>Lottioidea</taxon>
        <taxon>Lottiidae</taxon>
        <taxon>Lottia</taxon>
    </lineage>
</organism>
<keyword evidence="4" id="KW-1185">Reference proteome</keyword>
<dbReference type="OrthoDB" id="6131869at2759"/>
<dbReference type="STRING" id="225164.V4A1M0"/>
<dbReference type="CTD" id="20249528"/>
<feature type="signal peptide" evidence="1">
    <location>
        <begin position="1"/>
        <end position="22"/>
    </location>
</feature>
<dbReference type="KEGG" id="lgi:LOTGIDRAFT_234405"/>
<evidence type="ECO:0000313" key="3">
    <source>
        <dbReference type="EMBL" id="ESO88820.1"/>
    </source>
</evidence>
<sequence>MCSISLSVFAVIVIGSCTVIESFTPHCTSSFGWIRNPNNCSEFWRCDFGKPIPMVPCPSGLILNNQLHVCVRRGGQYDDCDQGPSNKKTVAERCSAGEQLIPHESECQLYYNCSLFYDFVPRYFEQYLDECRYPNLFDSTTLSCRPYKDVKCGRLVEHVSPCEYRRGKCGTSHCQPCVATCTGKSNGRHSHENREWSPFYVICNDQRTIKVDTCSKDETLNIARLFSPITNKCEPLYRIPQSRGGLAPACVQNGLFPDQGGRCDIFIRCENGVVAEVVKCPSNFVFDPDTQNCRSDTEFCGTCGRLCKDLP</sequence>
<dbReference type="SMART" id="SM00494">
    <property type="entry name" value="ChtBD2"/>
    <property type="match status" value="3"/>
</dbReference>
<feature type="domain" description="Chitin-binding type-2" evidence="2">
    <location>
        <begin position="91"/>
        <end position="154"/>
    </location>
</feature>
<dbReference type="Gene3D" id="2.170.140.10">
    <property type="entry name" value="Chitin binding domain"/>
    <property type="match status" value="3"/>
</dbReference>
<evidence type="ECO:0000256" key="1">
    <source>
        <dbReference type="SAM" id="SignalP"/>
    </source>
</evidence>
<keyword evidence="1" id="KW-0732">Signal</keyword>